<dbReference type="InterPro" id="IPR013088">
    <property type="entry name" value="Znf_NHR/GATA"/>
</dbReference>
<dbReference type="PANTHER" id="PTHR10877:SF194">
    <property type="entry name" value="LOCATION OF VULVA DEFECTIVE 1"/>
    <property type="match status" value="1"/>
</dbReference>
<dbReference type="Gene3D" id="1.10.287.70">
    <property type="match status" value="1"/>
</dbReference>
<comment type="subcellular location">
    <subcellularLocation>
        <location evidence="1">Membrane</location>
        <topology evidence="1">Multi-pass membrane protein</topology>
    </subcellularLocation>
</comment>
<keyword evidence="21" id="KW-1185">Reference proteome</keyword>
<keyword evidence="15" id="KW-0539">Nucleus</keyword>
<dbReference type="GO" id="GO:0005262">
    <property type="term" value="F:calcium channel activity"/>
    <property type="evidence" value="ECO:0007669"/>
    <property type="project" value="TreeGrafter"/>
</dbReference>
<dbReference type="GO" id="GO:0008270">
    <property type="term" value="F:zinc ion binding"/>
    <property type="evidence" value="ECO:0007669"/>
    <property type="project" value="UniProtKB-KW"/>
</dbReference>
<keyword evidence="6" id="KW-0863">Zinc-finger</keyword>
<keyword evidence="10" id="KW-0238">DNA-binding</keyword>
<dbReference type="SMART" id="SM00399">
    <property type="entry name" value="ZnF_C4"/>
    <property type="match status" value="1"/>
</dbReference>
<comment type="similarity">
    <text evidence="2">Belongs to the polycystin family.</text>
</comment>
<proteinExistence type="inferred from homology"/>
<reference evidence="20" key="1">
    <citation type="submission" date="2021-02" db="EMBL/GenBank/DDBJ databases">
        <authorList>
            <person name="Nowell W R."/>
        </authorList>
    </citation>
    <scope>NUCLEOTIDE SEQUENCE</scope>
</reference>
<dbReference type="InterPro" id="IPR046791">
    <property type="entry name" value="Polycystin_dom"/>
</dbReference>
<evidence type="ECO:0000256" key="7">
    <source>
        <dbReference type="ARBA" id="ARBA00022833"/>
    </source>
</evidence>
<dbReference type="InterPro" id="IPR051223">
    <property type="entry name" value="Polycystin"/>
</dbReference>
<dbReference type="Proteomes" id="UP000663828">
    <property type="component" value="Unassembled WGS sequence"/>
</dbReference>
<dbReference type="SUPFAM" id="SSF49723">
    <property type="entry name" value="Lipase/lipooxygenase domain (PLAT/LH2 domain)"/>
    <property type="match status" value="1"/>
</dbReference>
<keyword evidence="7" id="KW-0862">Zinc</keyword>
<protein>
    <recommendedName>
        <fullName evidence="19">PLAT domain-containing protein</fullName>
    </recommendedName>
</protein>
<evidence type="ECO:0000256" key="14">
    <source>
        <dbReference type="ARBA" id="ARBA00023180"/>
    </source>
</evidence>
<keyword evidence="11 18" id="KW-0472">Membrane</keyword>
<evidence type="ECO:0000256" key="15">
    <source>
        <dbReference type="ARBA" id="ARBA00023242"/>
    </source>
</evidence>
<dbReference type="Pfam" id="PF20519">
    <property type="entry name" value="Polycystin_dom"/>
    <property type="match status" value="1"/>
</dbReference>
<dbReference type="SMART" id="SM00308">
    <property type="entry name" value="LH2"/>
    <property type="match status" value="1"/>
</dbReference>
<dbReference type="PRINTS" id="PR01433">
    <property type="entry name" value="POLYCYSTIN2"/>
</dbReference>
<keyword evidence="8 18" id="KW-1133">Transmembrane helix</keyword>
<feature type="transmembrane region" description="Helical" evidence="18">
    <location>
        <begin position="206"/>
        <end position="227"/>
    </location>
</feature>
<evidence type="ECO:0000256" key="4">
    <source>
        <dbReference type="ARBA" id="ARBA00022723"/>
    </source>
</evidence>
<feature type="transmembrane region" description="Helical" evidence="18">
    <location>
        <begin position="408"/>
        <end position="427"/>
    </location>
</feature>
<evidence type="ECO:0000256" key="8">
    <source>
        <dbReference type="ARBA" id="ARBA00022989"/>
    </source>
</evidence>
<dbReference type="SUPFAM" id="SSF57716">
    <property type="entry name" value="Glucocorticoid receptor-like (DNA-binding domain)"/>
    <property type="match status" value="1"/>
</dbReference>
<keyword evidence="4" id="KW-0479">Metal-binding</keyword>
<dbReference type="InterPro" id="IPR036392">
    <property type="entry name" value="PLAT/LH2_dom_sf"/>
</dbReference>
<dbReference type="GO" id="GO:0016020">
    <property type="term" value="C:membrane"/>
    <property type="evidence" value="ECO:0007669"/>
    <property type="project" value="UniProtKB-SubCell"/>
</dbReference>
<keyword evidence="12" id="KW-0804">Transcription</keyword>
<dbReference type="GO" id="GO:0043565">
    <property type="term" value="F:sequence-specific DNA binding"/>
    <property type="evidence" value="ECO:0007669"/>
    <property type="project" value="InterPro"/>
</dbReference>
<dbReference type="InterPro" id="IPR003915">
    <property type="entry name" value="PKD_2"/>
</dbReference>
<dbReference type="GO" id="GO:0003700">
    <property type="term" value="F:DNA-binding transcription factor activity"/>
    <property type="evidence" value="ECO:0007669"/>
    <property type="project" value="InterPro"/>
</dbReference>
<evidence type="ECO:0000256" key="3">
    <source>
        <dbReference type="ARBA" id="ARBA00022692"/>
    </source>
</evidence>
<accession>A0A813UF56</accession>
<feature type="transmembrane region" description="Helical" evidence="18">
    <location>
        <begin position="316"/>
        <end position="339"/>
    </location>
</feature>
<dbReference type="InterPro" id="IPR001024">
    <property type="entry name" value="PLAT/LH2_dom"/>
</dbReference>
<evidence type="ECO:0000256" key="18">
    <source>
        <dbReference type="SAM" id="Phobius"/>
    </source>
</evidence>
<evidence type="ECO:0000256" key="2">
    <source>
        <dbReference type="ARBA" id="ARBA00007200"/>
    </source>
</evidence>
<dbReference type="Gene3D" id="3.30.50.10">
    <property type="entry name" value="Erythroid Transcription Factor GATA-1, subunit A"/>
    <property type="match status" value="1"/>
</dbReference>
<keyword evidence="14" id="KW-0325">Glycoprotein</keyword>
<evidence type="ECO:0000256" key="10">
    <source>
        <dbReference type="ARBA" id="ARBA00023125"/>
    </source>
</evidence>
<dbReference type="GO" id="GO:0005509">
    <property type="term" value="F:calcium ion binding"/>
    <property type="evidence" value="ECO:0007669"/>
    <property type="project" value="InterPro"/>
</dbReference>
<dbReference type="Gene3D" id="2.60.60.20">
    <property type="entry name" value="PLAT/LH2 domain"/>
    <property type="match status" value="1"/>
</dbReference>
<keyword evidence="13" id="KW-0675">Receptor</keyword>
<keyword evidence="9" id="KW-0805">Transcription regulation</keyword>
<dbReference type="InterPro" id="IPR013122">
    <property type="entry name" value="PKD1_2_channel"/>
</dbReference>
<evidence type="ECO:0000256" key="6">
    <source>
        <dbReference type="ARBA" id="ARBA00022771"/>
    </source>
</evidence>
<evidence type="ECO:0000313" key="20">
    <source>
        <dbReference type="EMBL" id="CAF0825593.1"/>
    </source>
</evidence>
<feature type="transmembrane region" description="Helical" evidence="18">
    <location>
        <begin position="159"/>
        <end position="180"/>
    </location>
</feature>
<comment type="caution">
    <text evidence="17">Lacks conserved residue(s) required for the propagation of feature annotation.</text>
</comment>
<dbReference type="PANTHER" id="PTHR10877">
    <property type="entry name" value="POLYCYSTIN FAMILY MEMBER"/>
    <property type="match status" value="1"/>
</dbReference>
<evidence type="ECO:0000256" key="9">
    <source>
        <dbReference type="ARBA" id="ARBA00023015"/>
    </source>
</evidence>
<evidence type="ECO:0000313" key="21">
    <source>
        <dbReference type="Proteomes" id="UP000663828"/>
    </source>
</evidence>
<evidence type="ECO:0000259" key="19">
    <source>
        <dbReference type="PROSITE" id="PS50095"/>
    </source>
</evidence>
<sequence length="1247" mass="145087">MIVFTGQRRDAGTKSNVHFVIHGDENDTHIRTLADPHRRVLQRGGVDAFLMSVPKSLGPLNCVRIWHDNSGKGSSSSWFLKYIIIRDLQTMQKFHFICQRWFAVEKDDGKIERVLHVASDLEKNQFSFVLTKRTYHSVSDGHLWFSIFSRPPSSQFTRVQRCTCCFVLLLVSMFLNIMYYDLSKEAKSTNTGSLSFGVGHASPQQVMIGVIVEMFALIPSLLLIQLFRRVRPRRQQQSPLRQALHKIKPNVVNKVNEQQQKKKNKEKIWMLPWWGILIAYALCLVLVGVSILFIIARGIEFGDEKTQKWLASVISGIFSSVLLTQPLKIVALAIFFACFCRKTTSEKEATELLDDDQIGLAADEEYLHMFQNKSLFIRSSTNRAQRLSKHEISQIRDNRLKEIQIRNVIREMVLYVCFLVVLCGVIYSNRDSSAYYQVDHLRKYLLDSKQENLDFTKIATIDEYWNWLEKSLIINLRAQQWYNGDPPRSLTGFIDDKSNRLIGWATMRQLRVKAELCRQQNVFSLTCAADYSLRNEDKQSYAPAWQNQSSQIYHSSIQKAFTYQSGDALDTYVYVGDHASYGSGGYVYEFRGRLSDLQSNLSQLHQLGWIDKQTRAVIIQLTLYNPNVALFTAVTFLAEFLSSGGVFSSARFEPISFYAFTSMPQLVCTIIYMLFICYFMWLEVRLLIEMKWKYFNQFWSYVDVGIIACSWASVGIYIWRLGESRRIGKLFEKTNGYVYINLQLTSFINNALTDLLSFCCFFGTIQLIKLCRINRKLILFIRTLQCAAKELLSFSFVFSFVFLSFLCLFYLLFVSKLPECSSLLGTAQMLFEMTLMKFDAHELSEAAAFLGPFCFSLFIFIVVFICLSMFVSIISDNFRRARENVNDRKEDLSTLIIERFKRWSRLKTFTEEDRLAERDAQMRGNYYDPIEKFPDRIDQLFVALDKETLRCARVSNCNITKEKRSHCAACRLKKCFALGMNRQLIQVFSPTKLPHPRPLGLLRNDRSTLTRDQWTLLSNLINLHETETLLIQQQSLLDQESTRPIQRRGKALLVLDFFRNCLIWMESSLKRLKYFQSVSNTTRHVLLKHNIRSCSSFNGFLVTRKLVLFHEPWLTHSFYKIFDEQLLISIFKIHKNFDLNDIVIKLFLFVMIFSSNCSPLTFDQSYQMESLDSSLESLHIQDIFVTLLWKYLLYQYGPMEATIRYVILVKAMVDMISVKAQMSSVLVYEDMINETMKELERSLILQD</sequence>
<keyword evidence="3 18" id="KW-0812">Transmembrane</keyword>
<dbReference type="FunFam" id="2.60.60.20:FF:000022">
    <property type="entry name" value="Uncharacterized protein"/>
    <property type="match status" value="1"/>
</dbReference>
<evidence type="ECO:0000256" key="17">
    <source>
        <dbReference type="PROSITE-ProRule" id="PRU00152"/>
    </source>
</evidence>
<evidence type="ECO:0000256" key="1">
    <source>
        <dbReference type="ARBA" id="ARBA00004141"/>
    </source>
</evidence>
<feature type="domain" description="PLAT" evidence="19">
    <location>
        <begin position="1"/>
        <end position="116"/>
    </location>
</feature>
<dbReference type="GO" id="GO:0050982">
    <property type="term" value="P:detection of mechanical stimulus"/>
    <property type="evidence" value="ECO:0007669"/>
    <property type="project" value="TreeGrafter"/>
</dbReference>
<feature type="transmembrane region" description="Helical" evidence="18">
    <location>
        <begin position="271"/>
        <end position="296"/>
    </location>
</feature>
<dbReference type="Pfam" id="PF08016">
    <property type="entry name" value="PKD_channel"/>
    <property type="match status" value="1"/>
</dbReference>
<organism evidence="20 21">
    <name type="scientific">Adineta ricciae</name>
    <name type="common">Rotifer</name>
    <dbReference type="NCBI Taxonomy" id="249248"/>
    <lineage>
        <taxon>Eukaryota</taxon>
        <taxon>Metazoa</taxon>
        <taxon>Spiralia</taxon>
        <taxon>Gnathifera</taxon>
        <taxon>Rotifera</taxon>
        <taxon>Eurotatoria</taxon>
        <taxon>Bdelloidea</taxon>
        <taxon>Adinetida</taxon>
        <taxon>Adinetidae</taxon>
        <taxon>Adineta</taxon>
    </lineage>
</organism>
<dbReference type="Pfam" id="PF01477">
    <property type="entry name" value="PLAT"/>
    <property type="match status" value="1"/>
</dbReference>
<evidence type="ECO:0000256" key="5">
    <source>
        <dbReference type="ARBA" id="ARBA00022729"/>
    </source>
</evidence>
<dbReference type="EMBL" id="CAJNOR010000168">
    <property type="protein sequence ID" value="CAF0825593.1"/>
    <property type="molecule type" value="Genomic_DNA"/>
</dbReference>
<evidence type="ECO:0000256" key="11">
    <source>
        <dbReference type="ARBA" id="ARBA00023136"/>
    </source>
</evidence>
<gene>
    <name evidence="20" type="ORF">XAT740_LOCUS4190</name>
</gene>
<dbReference type="Pfam" id="PF00105">
    <property type="entry name" value="zf-C4"/>
    <property type="match status" value="1"/>
</dbReference>
<dbReference type="PROSITE" id="PS50095">
    <property type="entry name" value="PLAT"/>
    <property type="match status" value="1"/>
</dbReference>
<feature type="transmembrane region" description="Helical" evidence="18">
    <location>
        <begin position="628"/>
        <end position="650"/>
    </location>
</feature>
<feature type="transmembrane region" description="Helical" evidence="18">
    <location>
        <begin position="657"/>
        <end position="681"/>
    </location>
</feature>
<evidence type="ECO:0000256" key="12">
    <source>
        <dbReference type="ARBA" id="ARBA00023163"/>
    </source>
</evidence>
<feature type="transmembrane region" description="Helical" evidence="18">
    <location>
        <begin position="791"/>
        <end position="813"/>
    </location>
</feature>
<feature type="transmembrane region" description="Helical" evidence="18">
    <location>
        <begin position="701"/>
        <end position="719"/>
    </location>
</feature>
<keyword evidence="5" id="KW-0732">Signal</keyword>
<feature type="disulfide bond" evidence="16">
    <location>
        <begin position="517"/>
        <end position="527"/>
    </location>
</feature>
<evidence type="ECO:0000256" key="13">
    <source>
        <dbReference type="ARBA" id="ARBA00023170"/>
    </source>
</evidence>
<name>A0A813UF56_ADIRI</name>
<feature type="transmembrane region" description="Helical" evidence="18">
    <location>
        <begin position="846"/>
        <end position="874"/>
    </location>
</feature>
<dbReference type="InterPro" id="IPR001628">
    <property type="entry name" value="Znf_hrmn_rcpt"/>
</dbReference>
<evidence type="ECO:0000256" key="16">
    <source>
        <dbReference type="PIRSR" id="PIRSR603915-2"/>
    </source>
</evidence>
<dbReference type="AlphaFoldDB" id="A0A813UF56"/>
<comment type="caution">
    <text evidence="20">The sequence shown here is derived from an EMBL/GenBank/DDBJ whole genome shotgun (WGS) entry which is preliminary data.</text>
</comment>